<evidence type="ECO:0000313" key="3">
    <source>
        <dbReference type="Proteomes" id="UP001595793"/>
    </source>
</evidence>
<keyword evidence="1" id="KW-1133">Transmembrane helix</keyword>
<protein>
    <submittedName>
        <fullName evidence="2">Uncharacterized protein</fullName>
    </submittedName>
</protein>
<dbReference type="RefSeq" id="WP_290232525.1">
    <property type="nucleotide sequence ID" value="NZ_JAUFPZ010000002.1"/>
</dbReference>
<organism evidence="2 3">
    <name type="scientific">Zunongwangia endophytica</name>
    <dbReference type="NCBI Taxonomy" id="1808945"/>
    <lineage>
        <taxon>Bacteria</taxon>
        <taxon>Pseudomonadati</taxon>
        <taxon>Bacteroidota</taxon>
        <taxon>Flavobacteriia</taxon>
        <taxon>Flavobacteriales</taxon>
        <taxon>Flavobacteriaceae</taxon>
        <taxon>Zunongwangia</taxon>
    </lineage>
</organism>
<evidence type="ECO:0000256" key="1">
    <source>
        <dbReference type="SAM" id="Phobius"/>
    </source>
</evidence>
<accession>A0ABV8H958</accession>
<name>A0ABV8H958_9FLAO</name>
<sequence length="221" mass="25941">MAKNNKIKLKISQRISDHLIQGFLIFLSVFFAFWLTEYRETQKDAKTLEVSIKYIASEIQYNHNRIEYIYEYHSNLLTEIDSLEGQNDSNWMQLDGSDLRNWKGLQTPMLRSTAYQTYLNSNIIDNVDFELAKSLTNIYYAQSIIEGFDNSIIESAITDTEGLMSLPKLKYLTLVYLGALPDVMKEYQLAKRNWLDEYGYDIDIKNDSLKREVNRRINITE</sequence>
<dbReference type="EMBL" id="JBHSAS010000010">
    <property type="protein sequence ID" value="MFC4028485.1"/>
    <property type="molecule type" value="Genomic_DNA"/>
</dbReference>
<keyword evidence="1" id="KW-0812">Transmembrane</keyword>
<gene>
    <name evidence="2" type="ORF">ACFOS1_13800</name>
</gene>
<keyword evidence="1" id="KW-0472">Membrane</keyword>
<comment type="caution">
    <text evidence="2">The sequence shown here is derived from an EMBL/GenBank/DDBJ whole genome shotgun (WGS) entry which is preliminary data.</text>
</comment>
<proteinExistence type="predicted"/>
<evidence type="ECO:0000313" key="2">
    <source>
        <dbReference type="EMBL" id="MFC4028485.1"/>
    </source>
</evidence>
<reference evidence="3" key="1">
    <citation type="journal article" date="2019" name="Int. J. Syst. Evol. Microbiol.">
        <title>The Global Catalogue of Microorganisms (GCM) 10K type strain sequencing project: providing services to taxonomists for standard genome sequencing and annotation.</title>
        <authorList>
            <consortium name="The Broad Institute Genomics Platform"/>
            <consortium name="The Broad Institute Genome Sequencing Center for Infectious Disease"/>
            <person name="Wu L."/>
            <person name="Ma J."/>
        </authorList>
    </citation>
    <scope>NUCLEOTIDE SEQUENCE [LARGE SCALE GENOMIC DNA]</scope>
    <source>
        <strain evidence="3">CECT 9128</strain>
    </source>
</reference>
<dbReference type="Proteomes" id="UP001595793">
    <property type="component" value="Unassembled WGS sequence"/>
</dbReference>
<feature type="transmembrane region" description="Helical" evidence="1">
    <location>
        <begin position="20"/>
        <end position="36"/>
    </location>
</feature>
<keyword evidence="3" id="KW-1185">Reference proteome</keyword>